<name>A0A6A3GHK5_9STRA</name>
<feature type="compositionally biased region" description="Basic and acidic residues" evidence="1">
    <location>
        <begin position="133"/>
        <end position="148"/>
    </location>
</feature>
<sequence>MPPASNEAELQIGQRSAAGGETANGPVGVSSTPAAAPDRPRATRIAGQRVATEAARVVTRSEETVGAAAAPQSSKRRKRKAVAAEETKDGGIQPPAQRRRQSEASAARKARESRRQAARDEQEAPEAPAVGADGDRGLHGGREAEGAEGRTIQAPAREVRAGQQHVGAGESGDVELAQLSDDTAAVEMLRGRRRPRQPVPMPELLQVPTAGYIVERARRRVRNRAGRYELQHEA</sequence>
<evidence type="ECO:0000313" key="3">
    <source>
        <dbReference type="EMBL" id="KAE9164054.1"/>
    </source>
</evidence>
<dbReference type="Proteomes" id="UP000440367">
    <property type="component" value="Unassembled WGS sequence"/>
</dbReference>
<dbReference type="AlphaFoldDB" id="A0A6A3GHK5"/>
<evidence type="ECO:0000313" key="2">
    <source>
        <dbReference type="EMBL" id="KAE8956713.1"/>
    </source>
</evidence>
<dbReference type="EMBL" id="QXGD01006094">
    <property type="protein sequence ID" value="KAE9164054.1"/>
    <property type="molecule type" value="Genomic_DNA"/>
</dbReference>
<comment type="caution">
    <text evidence="2">The sequence shown here is derived from an EMBL/GenBank/DDBJ whole genome shotgun (WGS) entry which is preliminary data.</text>
</comment>
<gene>
    <name evidence="3" type="ORF">PF002_g31697</name>
    <name evidence="2" type="ORF">PF011_g31386</name>
</gene>
<dbReference type="Proteomes" id="UP000460718">
    <property type="component" value="Unassembled WGS sequence"/>
</dbReference>
<reference evidence="2 5" key="1">
    <citation type="submission" date="2018-09" db="EMBL/GenBank/DDBJ databases">
        <title>Genomic investigation of the strawberry pathogen Phytophthora fragariae indicates pathogenicity is determined by transcriptional variation in three key races.</title>
        <authorList>
            <person name="Adams T.M."/>
            <person name="Armitage A.D."/>
            <person name="Sobczyk M.K."/>
            <person name="Bates H.J."/>
            <person name="Dunwell J.M."/>
            <person name="Nellist C.F."/>
            <person name="Harrison R.J."/>
        </authorList>
    </citation>
    <scope>NUCLEOTIDE SEQUENCE [LARGE SCALE GENOMIC DNA]</scope>
    <source>
        <strain evidence="3 4">BC-1</strain>
        <strain evidence="2 5">SCRP245</strain>
    </source>
</reference>
<accession>A0A6A3GHK5</accession>
<evidence type="ECO:0000256" key="1">
    <source>
        <dbReference type="SAM" id="MobiDB-lite"/>
    </source>
</evidence>
<evidence type="ECO:0000313" key="4">
    <source>
        <dbReference type="Proteomes" id="UP000440367"/>
    </source>
</evidence>
<feature type="region of interest" description="Disordered" evidence="1">
    <location>
        <begin position="1"/>
        <end position="178"/>
    </location>
</feature>
<proteinExistence type="predicted"/>
<organism evidence="2 5">
    <name type="scientific">Phytophthora fragariae</name>
    <dbReference type="NCBI Taxonomy" id="53985"/>
    <lineage>
        <taxon>Eukaryota</taxon>
        <taxon>Sar</taxon>
        <taxon>Stramenopiles</taxon>
        <taxon>Oomycota</taxon>
        <taxon>Peronosporomycetes</taxon>
        <taxon>Peronosporales</taxon>
        <taxon>Peronosporaceae</taxon>
        <taxon>Phytophthora</taxon>
    </lineage>
</organism>
<protein>
    <submittedName>
        <fullName evidence="2">Uncharacterized protein</fullName>
    </submittedName>
</protein>
<evidence type="ECO:0000313" key="5">
    <source>
        <dbReference type="Proteomes" id="UP000460718"/>
    </source>
</evidence>
<feature type="compositionally biased region" description="Basic and acidic residues" evidence="1">
    <location>
        <begin position="109"/>
        <end position="122"/>
    </location>
</feature>
<dbReference type="EMBL" id="QXFW01007647">
    <property type="protein sequence ID" value="KAE8956713.1"/>
    <property type="molecule type" value="Genomic_DNA"/>
</dbReference>